<sequence length="40" mass="4281">MTPPSLKLAAVVTVPGTRACPGDKITVRELEDGEEEEDLL</sequence>
<accession>A0A6J6L5J2</accession>
<organism evidence="1">
    <name type="scientific">freshwater metagenome</name>
    <dbReference type="NCBI Taxonomy" id="449393"/>
    <lineage>
        <taxon>unclassified sequences</taxon>
        <taxon>metagenomes</taxon>
        <taxon>ecological metagenomes</taxon>
    </lineage>
</organism>
<dbReference type="EMBL" id="CAEZWN010000055">
    <property type="protein sequence ID" value="CAB4656428.1"/>
    <property type="molecule type" value="Genomic_DNA"/>
</dbReference>
<reference evidence="1" key="1">
    <citation type="submission" date="2020-05" db="EMBL/GenBank/DDBJ databases">
        <authorList>
            <person name="Chiriac C."/>
            <person name="Salcher M."/>
            <person name="Ghai R."/>
            <person name="Kavagutti S V."/>
        </authorList>
    </citation>
    <scope>NUCLEOTIDE SEQUENCE</scope>
</reference>
<dbReference type="AlphaFoldDB" id="A0A6J6L5J2"/>
<gene>
    <name evidence="1" type="ORF">UFOPK2252_00658</name>
</gene>
<protein>
    <submittedName>
        <fullName evidence="1">Unannotated protein</fullName>
    </submittedName>
</protein>
<evidence type="ECO:0000313" key="1">
    <source>
        <dbReference type="EMBL" id="CAB4656428.1"/>
    </source>
</evidence>
<proteinExistence type="predicted"/>
<name>A0A6J6L5J2_9ZZZZ</name>